<name>A0A0P0XNR4_ORYSJ</name>
<protein>
    <submittedName>
        <fullName evidence="1">Os09g0501150 protein</fullName>
    </submittedName>
</protein>
<dbReference type="InParanoid" id="A0A0P0XNR4"/>
<dbReference type="AlphaFoldDB" id="A0A0P0XNR4"/>
<gene>
    <name evidence="1" type="ordered locus">Os09g0501150</name>
    <name evidence="1" type="ORF">OSNPB_090501150</name>
</gene>
<dbReference type="FunCoup" id="A0A0P0XNR4">
    <property type="interactions" value="13"/>
</dbReference>
<dbReference type="eggNOG" id="ENOG502T1GX">
    <property type="taxonomic scope" value="Eukaryota"/>
</dbReference>
<evidence type="ECO:0000313" key="2">
    <source>
        <dbReference type="Proteomes" id="UP000059680"/>
    </source>
</evidence>
<organism evidence="1 2">
    <name type="scientific">Oryza sativa subsp. japonica</name>
    <name type="common">Rice</name>
    <dbReference type="NCBI Taxonomy" id="39947"/>
    <lineage>
        <taxon>Eukaryota</taxon>
        <taxon>Viridiplantae</taxon>
        <taxon>Streptophyta</taxon>
        <taxon>Embryophyta</taxon>
        <taxon>Tracheophyta</taxon>
        <taxon>Spermatophyta</taxon>
        <taxon>Magnoliopsida</taxon>
        <taxon>Liliopsida</taxon>
        <taxon>Poales</taxon>
        <taxon>Poaceae</taxon>
        <taxon>BOP clade</taxon>
        <taxon>Oryzoideae</taxon>
        <taxon>Oryzeae</taxon>
        <taxon>Oryzinae</taxon>
        <taxon>Oryza</taxon>
        <taxon>Oryza sativa</taxon>
    </lineage>
</organism>
<reference evidence="2" key="1">
    <citation type="journal article" date="2005" name="Nature">
        <title>The map-based sequence of the rice genome.</title>
        <authorList>
            <consortium name="International rice genome sequencing project (IRGSP)"/>
            <person name="Matsumoto T."/>
            <person name="Wu J."/>
            <person name="Kanamori H."/>
            <person name="Katayose Y."/>
            <person name="Fujisawa M."/>
            <person name="Namiki N."/>
            <person name="Mizuno H."/>
            <person name="Yamamoto K."/>
            <person name="Antonio B.A."/>
            <person name="Baba T."/>
            <person name="Sakata K."/>
            <person name="Nagamura Y."/>
            <person name="Aoki H."/>
            <person name="Arikawa K."/>
            <person name="Arita K."/>
            <person name="Bito T."/>
            <person name="Chiden Y."/>
            <person name="Fujitsuka N."/>
            <person name="Fukunaka R."/>
            <person name="Hamada M."/>
            <person name="Harada C."/>
            <person name="Hayashi A."/>
            <person name="Hijishita S."/>
            <person name="Honda M."/>
            <person name="Hosokawa S."/>
            <person name="Ichikawa Y."/>
            <person name="Idonuma A."/>
            <person name="Iijima M."/>
            <person name="Ikeda M."/>
            <person name="Ikeno M."/>
            <person name="Ito K."/>
            <person name="Ito S."/>
            <person name="Ito T."/>
            <person name="Ito Y."/>
            <person name="Ito Y."/>
            <person name="Iwabuchi A."/>
            <person name="Kamiya K."/>
            <person name="Karasawa W."/>
            <person name="Kurita K."/>
            <person name="Katagiri S."/>
            <person name="Kikuta A."/>
            <person name="Kobayashi H."/>
            <person name="Kobayashi N."/>
            <person name="Machita K."/>
            <person name="Maehara T."/>
            <person name="Masukawa M."/>
            <person name="Mizubayashi T."/>
            <person name="Mukai Y."/>
            <person name="Nagasaki H."/>
            <person name="Nagata Y."/>
            <person name="Naito S."/>
            <person name="Nakashima M."/>
            <person name="Nakama Y."/>
            <person name="Nakamichi Y."/>
            <person name="Nakamura M."/>
            <person name="Meguro A."/>
            <person name="Negishi M."/>
            <person name="Ohta I."/>
            <person name="Ohta T."/>
            <person name="Okamoto M."/>
            <person name="Ono N."/>
            <person name="Saji S."/>
            <person name="Sakaguchi M."/>
            <person name="Sakai K."/>
            <person name="Shibata M."/>
            <person name="Shimokawa T."/>
            <person name="Song J."/>
            <person name="Takazaki Y."/>
            <person name="Terasawa K."/>
            <person name="Tsugane M."/>
            <person name="Tsuji K."/>
            <person name="Ueda S."/>
            <person name="Waki K."/>
            <person name="Yamagata H."/>
            <person name="Yamamoto M."/>
            <person name="Yamamoto S."/>
            <person name="Yamane H."/>
            <person name="Yoshiki S."/>
            <person name="Yoshihara R."/>
            <person name="Yukawa K."/>
            <person name="Zhong H."/>
            <person name="Yano M."/>
            <person name="Yuan Q."/>
            <person name="Ouyang S."/>
            <person name="Liu J."/>
            <person name="Jones K.M."/>
            <person name="Gansberger K."/>
            <person name="Moffat K."/>
            <person name="Hill J."/>
            <person name="Bera J."/>
            <person name="Fadrosh D."/>
            <person name="Jin S."/>
            <person name="Johri S."/>
            <person name="Kim M."/>
            <person name="Overton L."/>
            <person name="Reardon M."/>
            <person name="Tsitrin T."/>
            <person name="Vuong H."/>
            <person name="Weaver B."/>
            <person name="Ciecko A."/>
            <person name="Tallon L."/>
            <person name="Jackson J."/>
            <person name="Pai G."/>
            <person name="Aken S.V."/>
            <person name="Utterback T."/>
            <person name="Reidmuller S."/>
            <person name="Feldblyum T."/>
            <person name="Hsiao J."/>
            <person name="Zismann V."/>
            <person name="Iobst S."/>
            <person name="de Vazeille A.R."/>
            <person name="Buell C.R."/>
            <person name="Ying K."/>
            <person name="Li Y."/>
            <person name="Lu T."/>
            <person name="Huang Y."/>
            <person name="Zhao Q."/>
            <person name="Feng Q."/>
            <person name="Zhang L."/>
            <person name="Zhu J."/>
            <person name="Weng Q."/>
            <person name="Mu J."/>
            <person name="Lu Y."/>
            <person name="Fan D."/>
            <person name="Liu Y."/>
            <person name="Guan J."/>
            <person name="Zhang Y."/>
            <person name="Yu S."/>
            <person name="Liu X."/>
            <person name="Zhang Y."/>
            <person name="Hong G."/>
            <person name="Han B."/>
            <person name="Choisne N."/>
            <person name="Demange N."/>
            <person name="Orjeda G."/>
            <person name="Samain S."/>
            <person name="Cattolico L."/>
            <person name="Pelletier E."/>
            <person name="Couloux A."/>
            <person name="Segurens B."/>
            <person name="Wincker P."/>
            <person name="D'Hont A."/>
            <person name="Scarpelli C."/>
            <person name="Weissenbach J."/>
            <person name="Salanoubat M."/>
            <person name="Quetier F."/>
            <person name="Yu Y."/>
            <person name="Kim H.R."/>
            <person name="Rambo T."/>
            <person name="Currie J."/>
            <person name="Collura K."/>
            <person name="Luo M."/>
            <person name="Yang T."/>
            <person name="Ammiraju J.S.S."/>
            <person name="Engler F."/>
            <person name="Soderlund C."/>
            <person name="Wing R.A."/>
            <person name="Palmer L.E."/>
            <person name="de la Bastide M."/>
            <person name="Spiegel L."/>
            <person name="Nascimento L."/>
            <person name="Zutavern T."/>
            <person name="O'Shaughnessy A."/>
            <person name="Dike S."/>
            <person name="Dedhia N."/>
            <person name="Preston R."/>
            <person name="Balija V."/>
            <person name="McCombie W.R."/>
            <person name="Chow T."/>
            <person name="Chen H."/>
            <person name="Chung M."/>
            <person name="Chen C."/>
            <person name="Shaw J."/>
            <person name="Wu H."/>
            <person name="Hsiao K."/>
            <person name="Chao Y."/>
            <person name="Chu M."/>
            <person name="Cheng C."/>
            <person name="Hour A."/>
            <person name="Lee P."/>
            <person name="Lin S."/>
            <person name="Lin Y."/>
            <person name="Liou J."/>
            <person name="Liu S."/>
            <person name="Hsing Y."/>
            <person name="Raghuvanshi S."/>
            <person name="Mohanty A."/>
            <person name="Bharti A.K."/>
            <person name="Gaur A."/>
            <person name="Gupta V."/>
            <person name="Kumar D."/>
            <person name="Ravi V."/>
            <person name="Vij S."/>
            <person name="Kapur A."/>
            <person name="Khurana P."/>
            <person name="Khurana P."/>
            <person name="Khurana J.P."/>
            <person name="Tyagi A.K."/>
            <person name="Gaikwad K."/>
            <person name="Singh A."/>
            <person name="Dalal V."/>
            <person name="Srivastava S."/>
            <person name="Dixit A."/>
            <person name="Pal A.K."/>
            <person name="Ghazi I.A."/>
            <person name="Yadav M."/>
            <person name="Pandit A."/>
            <person name="Bhargava A."/>
            <person name="Sureshbabu K."/>
            <person name="Batra K."/>
            <person name="Sharma T.R."/>
            <person name="Mohapatra T."/>
            <person name="Singh N.K."/>
            <person name="Messing J."/>
            <person name="Nelson A.B."/>
            <person name="Fuks G."/>
            <person name="Kavchok S."/>
            <person name="Keizer G."/>
            <person name="Linton E."/>
            <person name="Llaca V."/>
            <person name="Song R."/>
            <person name="Tanyolac B."/>
            <person name="Young S."/>
            <person name="Ho-Il K."/>
            <person name="Hahn J.H."/>
            <person name="Sangsakoo G."/>
            <person name="Vanavichit A."/>
            <person name="de Mattos Luiz.A.T."/>
            <person name="Zimmer P.D."/>
            <person name="Malone G."/>
            <person name="Dellagostin O."/>
            <person name="de Oliveira A.C."/>
            <person name="Bevan M."/>
            <person name="Bancroft I."/>
            <person name="Minx P."/>
            <person name="Cordum H."/>
            <person name="Wilson R."/>
            <person name="Cheng Z."/>
            <person name="Jin W."/>
            <person name="Jiang J."/>
            <person name="Leong S.A."/>
            <person name="Iwama H."/>
            <person name="Gojobori T."/>
            <person name="Itoh T."/>
            <person name="Niimura Y."/>
            <person name="Fujii Y."/>
            <person name="Habara T."/>
            <person name="Sakai H."/>
            <person name="Sato Y."/>
            <person name="Wilson G."/>
            <person name="Kumar K."/>
            <person name="McCouch S."/>
            <person name="Juretic N."/>
            <person name="Hoen D."/>
            <person name="Wright S."/>
            <person name="Bruskiewich R."/>
            <person name="Bureau T."/>
            <person name="Miyao A."/>
            <person name="Hirochika H."/>
            <person name="Nishikawa T."/>
            <person name="Kadowaki K."/>
            <person name="Sugiura M."/>
            <person name="Burr B."/>
            <person name="Sasaki T."/>
        </authorList>
    </citation>
    <scope>NUCLEOTIDE SEQUENCE [LARGE SCALE GENOMIC DNA]</scope>
    <source>
        <strain evidence="2">cv. Nipponbare</strain>
    </source>
</reference>
<dbReference type="EMBL" id="AP014965">
    <property type="protein sequence ID" value="BAT08815.1"/>
    <property type="molecule type" value="Genomic_DNA"/>
</dbReference>
<dbReference type="PaxDb" id="39947-A0A0P0XNR4"/>
<evidence type="ECO:0000313" key="1">
    <source>
        <dbReference type="EMBL" id="BAT08815.1"/>
    </source>
</evidence>
<sequence length="125" mass="13495">GTKALPYEQCSHKHEKLQKISLVLLAAEPGKLVGDHDVQLRSALDDLLALAGGDVVSNLSAVCPVVHHKQLQLRDIVHHKLLELVGKVVPCLLVRTISNVGHQGASFELSPDTRVNTLWPAPALP</sequence>
<dbReference type="Proteomes" id="UP000059680">
    <property type="component" value="Chromosome 9"/>
</dbReference>
<dbReference type="Gramene" id="Os09t0501150-00">
    <property type="protein sequence ID" value="Os09t0501150-00"/>
    <property type="gene ID" value="Os09g0501150"/>
</dbReference>
<reference evidence="1 2" key="3">
    <citation type="journal article" date="2013" name="Rice">
        <title>Improvement of the Oryza sativa Nipponbare reference genome using next generation sequence and optical map data.</title>
        <authorList>
            <person name="Kawahara Y."/>
            <person name="de la Bastide M."/>
            <person name="Hamilton J.P."/>
            <person name="Kanamori H."/>
            <person name="McCombie W.R."/>
            <person name="Ouyang S."/>
            <person name="Schwartz D.C."/>
            <person name="Tanaka T."/>
            <person name="Wu J."/>
            <person name="Zhou S."/>
            <person name="Childs K.L."/>
            <person name="Davidson R.M."/>
            <person name="Lin H."/>
            <person name="Quesada-Ocampo L."/>
            <person name="Vaillancourt B."/>
            <person name="Sakai H."/>
            <person name="Lee S.S."/>
            <person name="Kim J."/>
            <person name="Numa H."/>
            <person name="Itoh T."/>
            <person name="Buell C.R."/>
            <person name="Matsumoto T."/>
        </authorList>
    </citation>
    <scope>NUCLEOTIDE SEQUENCE [LARGE SCALE GENOMIC DNA]</scope>
    <source>
        <strain evidence="2">cv. Nipponbare</strain>
    </source>
</reference>
<accession>A0A0P0XNR4</accession>
<keyword evidence="2" id="KW-1185">Reference proteome</keyword>
<reference evidence="1 2" key="2">
    <citation type="journal article" date="2013" name="Plant Cell Physiol.">
        <title>Rice Annotation Project Database (RAP-DB): an integrative and interactive database for rice genomics.</title>
        <authorList>
            <person name="Sakai H."/>
            <person name="Lee S.S."/>
            <person name="Tanaka T."/>
            <person name="Numa H."/>
            <person name="Kim J."/>
            <person name="Kawahara Y."/>
            <person name="Wakimoto H."/>
            <person name="Yang C.C."/>
            <person name="Iwamoto M."/>
            <person name="Abe T."/>
            <person name="Yamada Y."/>
            <person name="Muto A."/>
            <person name="Inokuchi H."/>
            <person name="Ikemura T."/>
            <person name="Matsumoto T."/>
            <person name="Sasaki T."/>
            <person name="Itoh T."/>
        </authorList>
    </citation>
    <scope>NUCLEOTIDE SEQUENCE [LARGE SCALE GENOMIC DNA]</scope>
    <source>
        <strain evidence="2">cv. Nipponbare</strain>
    </source>
</reference>
<feature type="non-terminal residue" evidence="1">
    <location>
        <position position="125"/>
    </location>
</feature>
<proteinExistence type="predicted"/>